<dbReference type="AlphaFoldDB" id="A0A7Z0JDW8"/>
<evidence type="ECO:0000256" key="2">
    <source>
        <dbReference type="ARBA" id="ARBA00022771"/>
    </source>
</evidence>
<sequence length="305" mass="30642">MPEENWQCSMCAAFNEAAKHACMVCDTFRVLGERRGGGSAAPGRGAAGDLLAPTVTDEAFLGRAGDDWTGDESLPPVRLMEPTRGAGARTAPSRPGGGPPGEPPGGTARPRASRVAGWGLTAGVPARGPAVGRGPAPARGGSRSGSGPGGPGGGRRSTPRRPPGTVRALTLAVVGLLALTAWWVLPRVGGAPEEGADGGGAPTACPARVAALLPGAGEGPLVAAFETERHRIVLCADGGGDLYYFGEFLEEGGEPIVAPARRTGDGFVAEAGTTRYEITGGQVVVTDAHGGEVARFDLVETGAPE</sequence>
<feature type="region of interest" description="Disordered" evidence="4">
    <location>
        <begin position="63"/>
        <end position="163"/>
    </location>
</feature>
<dbReference type="PROSITE" id="PS01358">
    <property type="entry name" value="ZF_RANBP2_1"/>
    <property type="match status" value="1"/>
</dbReference>
<feature type="compositionally biased region" description="Gly residues" evidence="4">
    <location>
        <begin position="142"/>
        <end position="155"/>
    </location>
</feature>
<comment type="caution">
    <text evidence="6">The sequence shown here is derived from an EMBL/GenBank/DDBJ whole genome shotgun (WGS) entry which is preliminary data.</text>
</comment>
<gene>
    <name evidence="6" type="ORF">HNR10_005816</name>
</gene>
<feature type="compositionally biased region" description="Low complexity" evidence="4">
    <location>
        <begin position="83"/>
        <end position="94"/>
    </location>
</feature>
<dbReference type="Proteomes" id="UP000572051">
    <property type="component" value="Unassembled WGS sequence"/>
</dbReference>
<evidence type="ECO:0000313" key="7">
    <source>
        <dbReference type="Proteomes" id="UP000572051"/>
    </source>
</evidence>
<feature type="compositionally biased region" description="Low complexity" evidence="4">
    <location>
        <begin position="121"/>
        <end position="141"/>
    </location>
</feature>
<evidence type="ECO:0000313" key="6">
    <source>
        <dbReference type="EMBL" id="NYJ37935.1"/>
    </source>
</evidence>
<feature type="domain" description="RanBP2-type" evidence="5">
    <location>
        <begin position="2"/>
        <end position="31"/>
    </location>
</feature>
<evidence type="ECO:0000256" key="3">
    <source>
        <dbReference type="ARBA" id="ARBA00022833"/>
    </source>
</evidence>
<organism evidence="6 7">
    <name type="scientific">Nocardiopsis aegyptia</name>
    <dbReference type="NCBI Taxonomy" id="220378"/>
    <lineage>
        <taxon>Bacteria</taxon>
        <taxon>Bacillati</taxon>
        <taxon>Actinomycetota</taxon>
        <taxon>Actinomycetes</taxon>
        <taxon>Streptosporangiales</taxon>
        <taxon>Nocardiopsidaceae</taxon>
        <taxon>Nocardiopsis</taxon>
    </lineage>
</organism>
<keyword evidence="7" id="KW-1185">Reference proteome</keyword>
<keyword evidence="3" id="KW-0862">Zinc</keyword>
<dbReference type="RefSeq" id="WP_179829068.1">
    <property type="nucleotide sequence ID" value="NZ_JACCFS010000001.1"/>
</dbReference>
<dbReference type="SUPFAM" id="SSF90209">
    <property type="entry name" value="Ran binding protein zinc finger-like"/>
    <property type="match status" value="1"/>
</dbReference>
<dbReference type="InterPro" id="IPR036443">
    <property type="entry name" value="Znf_RanBP2_sf"/>
</dbReference>
<evidence type="ECO:0000259" key="5">
    <source>
        <dbReference type="PROSITE" id="PS50199"/>
    </source>
</evidence>
<evidence type="ECO:0000256" key="4">
    <source>
        <dbReference type="SAM" id="MobiDB-lite"/>
    </source>
</evidence>
<dbReference type="EMBL" id="JACCFS010000001">
    <property type="protein sequence ID" value="NYJ37935.1"/>
    <property type="molecule type" value="Genomic_DNA"/>
</dbReference>
<dbReference type="PROSITE" id="PS50199">
    <property type="entry name" value="ZF_RANBP2_2"/>
    <property type="match status" value="1"/>
</dbReference>
<keyword evidence="1" id="KW-0479">Metal-binding</keyword>
<dbReference type="GO" id="GO:0008270">
    <property type="term" value="F:zinc ion binding"/>
    <property type="evidence" value="ECO:0007669"/>
    <property type="project" value="UniProtKB-KW"/>
</dbReference>
<accession>A0A7Z0JDW8</accession>
<proteinExistence type="predicted"/>
<dbReference type="InterPro" id="IPR001876">
    <property type="entry name" value="Znf_RanBP2"/>
</dbReference>
<protein>
    <recommendedName>
        <fullName evidence="5">RanBP2-type domain-containing protein</fullName>
    </recommendedName>
</protein>
<evidence type="ECO:0000256" key="1">
    <source>
        <dbReference type="ARBA" id="ARBA00022723"/>
    </source>
</evidence>
<name>A0A7Z0JDW8_9ACTN</name>
<keyword evidence="2" id="KW-0863">Zinc-finger</keyword>
<reference evidence="6 7" key="1">
    <citation type="submission" date="2020-07" db="EMBL/GenBank/DDBJ databases">
        <title>Sequencing the genomes of 1000 actinobacteria strains.</title>
        <authorList>
            <person name="Klenk H.-P."/>
        </authorList>
    </citation>
    <scope>NUCLEOTIDE SEQUENCE [LARGE SCALE GENOMIC DNA]</scope>
    <source>
        <strain evidence="6 7">DSM 44442</strain>
    </source>
</reference>